<dbReference type="Proteomes" id="UP001243364">
    <property type="component" value="Unassembled WGS sequence"/>
</dbReference>
<protein>
    <submittedName>
        <fullName evidence="1">Uncharacterized protein</fullName>
    </submittedName>
</protein>
<dbReference type="EMBL" id="JAUSYA010000001">
    <property type="protein sequence ID" value="MDQ0684313.1"/>
    <property type="molecule type" value="Genomic_DNA"/>
</dbReference>
<evidence type="ECO:0000313" key="2">
    <source>
        <dbReference type="Proteomes" id="UP001243364"/>
    </source>
</evidence>
<organism evidence="1 2">
    <name type="scientific">Streptomyces achromogenes</name>
    <dbReference type="NCBI Taxonomy" id="67255"/>
    <lineage>
        <taxon>Bacteria</taxon>
        <taxon>Bacillati</taxon>
        <taxon>Actinomycetota</taxon>
        <taxon>Actinomycetes</taxon>
        <taxon>Kitasatosporales</taxon>
        <taxon>Streptomycetaceae</taxon>
        <taxon>Streptomyces</taxon>
    </lineage>
</organism>
<sequence length="230" mass="25714">MSAMGSPVDWRFDGILTAQIRRMDRAQRHQAVFFALRRLQAPLTDITMPEEWGVDPTALAVLLRQGAAQLNGEPDDAFQQALDRFSEAPLFESEFDPQLAENFQLEAISGWMLASEALGEMSEAQTDAIVVRTRELADYLDMYLHDTLTVVPGEEERERYLGNVAEPLRAYNVGYFATRNLEVEGRCHEAILTAVDGTDLLASVTGRDLLALCDNYSRELVAVLSAFPRD</sequence>
<accession>A0ABU0Q3E7</accession>
<reference evidence="1 2" key="1">
    <citation type="submission" date="2023-07" db="EMBL/GenBank/DDBJ databases">
        <title>Comparative genomics of wheat-associated soil bacteria to identify genetic determinants of phenazine resistance.</title>
        <authorList>
            <person name="Mouncey N."/>
        </authorList>
    </citation>
    <scope>NUCLEOTIDE SEQUENCE [LARGE SCALE GENOMIC DNA]</scope>
    <source>
        <strain evidence="1 2">W4I19-2</strain>
    </source>
</reference>
<proteinExistence type="predicted"/>
<keyword evidence="2" id="KW-1185">Reference proteome</keyword>
<comment type="caution">
    <text evidence="1">The sequence shown here is derived from an EMBL/GenBank/DDBJ whole genome shotgun (WGS) entry which is preliminary data.</text>
</comment>
<name>A0ABU0Q3E7_STRAH</name>
<gene>
    <name evidence="1" type="ORF">QFZ56_003276</name>
</gene>
<evidence type="ECO:0000313" key="1">
    <source>
        <dbReference type="EMBL" id="MDQ0684313.1"/>
    </source>
</evidence>